<accession>A0A1S2CSD5</accession>
<sequence>MTRTNSIDHVAKGLNNSKITVLKNYMKGSTQNNRNCLGSAAEAIELIARGNSIDYARKIVGDKYKKPRRIVEIIATEQIEPTQTSVGTRCKQPFGEKSKRLMRELKSKNILHEDESIACFKFLDCFWCENQVLVAESDDIWCLLSFRAALREALLRPNINHQLPVEKVMQVIAKCNLILLDIKQDYSDVYAEAEIKYHNISHPLWGDEESAADLYQIWGGV</sequence>
<organism evidence="1 2">
    <name type="scientific">Aeromonas sobria</name>
    <dbReference type="NCBI Taxonomy" id="646"/>
    <lineage>
        <taxon>Bacteria</taxon>
        <taxon>Pseudomonadati</taxon>
        <taxon>Pseudomonadota</taxon>
        <taxon>Gammaproteobacteria</taxon>
        <taxon>Aeromonadales</taxon>
        <taxon>Aeromonadaceae</taxon>
        <taxon>Aeromonas</taxon>
    </lineage>
</organism>
<reference evidence="1 2" key="1">
    <citation type="submission" date="2016-09" db="EMBL/GenBank/DDBJ databases">
        <title>Draft Genome Sequence of Aeromonas sobria Strain 08005, Isolated from Sick Rana catesbeiana.</title>
        <authorList>
            <person name="Yang Q."/>
        </authorList>
    </citation>
    <scope>NUCLEOTIDE SEQUENCE [LARGE SCALE GENOMIC DNA]</scope>
    <source>
        <strain evidence="1 2">08005</strain>
    </source>
</reference>
<proteinExistence type="predicted"/>
<dbReference type="Proteomes" id="UP000179934">
    <property type="component" value="Unassembled WGS sequence"/>
</dbReference>
<evidence type="ECO:0000313" key="2">
    <source>
        <dbReference type="Proteomes" id="UP000179934"/>
    </source>
</evidence>
<protein>
    <submittedName>
        <fullName evidence="1">Uncharacterized protein</fullName>
    </submittedName>
</protein>
<name>A0A1S2CSD5_AERSO</name>
<dbReference type="AlphaFoldDB" id="A0A1S2CSD5"/>
<evidence type="ECO:0000313" key="1">
    <source>
        <dbReference type="EMBL" id="OHY91059.1"/>
    </source>
</evidence>
<comment type="caution">
    <text evidence="1">The sequence shown here is derived from an EMBL/GenBank/DDBJ whole genome shotgun (WGS) entry which is preliminary data.</text>
</comment>
<dbReference type="EMBL" id="MKFU01000023">
    <property type="protein sequence ID" value="OHY91059.1"/>
    <property type="molecule type" value="Genomic_DNA"/>
</dbReference>
<gene>
    <name evidence="1" type="ORF">BJD16_03680</name>
</gene>